<dbReference type="FunFam" id="1.10.10.750:FF:000003">
    <property type="entry name" value="GTPase activating protein (Evi5)"/>
    <property type="match status" value="1"/>
</dbReference>
<dbReference type="PANTHER" id="PTHR47219">
    <property type="entry name" value="RAB GTPASE-ACTIVATING PROTEIN 1-LIKE"/>
    <property type="match status" value="1"/>
</dbReference>
<dbReference type="EMBL" id="HBIN01021170">
    <property type="protein sequence ID" value="CAE0446202.1"/>
    <property type="molecule type" value="Transcribed_RNA"/>
</dbReference>
<dbReference type="Pfam" id="PF00566">
    <property type="entry name" value="RabGAP-TBC"/>
    <property type="match status" value="1"/>
</dbReference>
<organism evidence="5">
    <name type="scientific">Aplanochytrium stocchinoi</name>
    <dbReference type="NCBI Taxonomy" id="215587"/>
    <lineage>
        <taxon>Eukaryota</taxon>
        <taxon>Sar</taxon>
        <taxon>Stramenopiles</taxon>
        <taxon>Bigyra</taxon>
        <taxon>Labyrinthulomycetes</taxon>
        <taxon>Thraustochytrida</taxon>
        <taxon>Thraustochytriidae</taxon>
        <taxon>Aplanochytrium</taxon>
    </lineage>
</organism>
<dbReference type="Gene3D" id="1.10.8.270">
    <property type="entry name" value="putative rabgap domain of human tbc1 domain family member 14 like domains"/>
    <property type="match status" value="1"/>
</dbReference>
<dbReference type="InterPro" id="IPR050302">
    <property type="entry name" value="Rab_GAP_TBC_domain"/>
</dbReference>
<feature type="region of interest" description="Disordered" evidence="3">
    <location>
        <begin position="71"/>
        <end position="93"/>
    </location>
</feature>
<feature type="domain" description="Rab-GAP TBC" evidence="4">
    <location>
        <begin position="336"/>
        <end position="533"/>
    </location>
</feature>
<accession>A0A7S3PPC2</accession>
<feature type="region of interest" description="Disordered" evidence="3">
    <location>
        <begin position="193"/>
        <end position="254"/>
    </location>
</feature>
<dbReference type="PROSITE" id="PS50086">
    <property type="entry name" value="TBC_RABGAP"/>
    <property type="match status" value="1"/>
</dbReference>
<dbReference type="Gene3D" id="1.10.472.80">
    <property type="entry name" value="Ypt/Rab-GAP domain of gyp1p, domain 3"/>
    <property type="match status" value="1"/>
</dbReference>
<evidence type="ECO:0000259" key="4">
    <source>
        <dbReference type="PROSITE" id="PS50086"/>
    </source>
</evidence>
<dbReference type="FunFam" id="1.10.8.270:FF:000001">
    <property type="entry name" value="TBC1 domain family member 1"/>
    <property type="match status" value="1"/>
</dbReference>
<name>A0A7S3PPC2_9STRA</name>
<keyword evidence="2" id="KW-0175">Coiled coil</keyword>
<feature type="compositionally biased region" description="Polar residues" evidence="3">
    <location>
        <begin position="80"/>
        <end position="89"/>
    </location>
</feature>
<gene>
    <name evidence="5" type="ORF">ASTO00021_LOCUS16209</name>
</gene>
<protein>
    <recommendedName>
        <fullName evidence="4">Rab-GAP TBC domain-containing protein</fullName>
    </recommendedName>
</protein>
<dbReference type="AlphaFoldDB" id="A0A7S3PPC2"/>
<dbReference type="InterPro" id="IPR035969">
    <property type="entry name" value="Rab-GAP_TBC_sf"/>
</dbReference>
<dbReference type="GO" id="GO:0031267">
    <property type="term" value="F:small GTPase binding"/>
    <property type="evidence" value="ECO:0007669"/>
    <property type="project" value="TreeGrafter"/>
</dbReference>
<dbReference type="GO" id="GO:0005096">
    <property type="term" value="F:GTPase activator activity"/>
    <property type="evidence" value="ECO:0007669"/>
    <property type="project" value="UniProtKB-KW"/>
</dbReference>
<evidence type="ECO:0000256" key="3">
    <source>
        <dbReference type="SAM" id="MobiDB-lite"/>
    </source>
</evidence>
<proteinExistence type="predicted"/>
<evidence type="ECO:0000256" key="2">
    <source>
        <dbReference type="ARBA" id="ARBA00023054"/>
    </source>
</evidence>
<feature type="compositionally biased region" description="Polar residues" evidence="3">
    <location>
        <begin position="193"/>
        <end position="203"/>
    </location>
</feature>
<sequence>MESQVEQTPTGVDVIANCHEEILIEEQRVSKSVKASKSKAVNTFVTVLLQEPEENGGKDQDCLDYTLSTSSNDVDESISDAKSNGNENGDFTLGENGVAFIEDLPGSHSNNSNSVVQEQEMESDVDTMLNGEKSYIGAGLGLELEEVDAEVQVEVVEVELEMDSTGMETLSNGDSNSNPDINLSLRHSHTATKVRSSVNYSHSTEAEVGSSVSQNTDLISEEIATGTQKKTTFSEEKGLKSESDENQSDDESYSRLDRYGFLTGDNSNTARHASMSAVSLARNRQSLSTAHETDRHRMRRIRLENLRVEKWLKMSKDFKYEMTSRPTRFKRRIRKGIPDSFRQKVWPIVCGAKNEQEANPNFYKSLLYKACTSSDPALEKVHESIYRDVGRTFPRHVIFKHKLGLGQKSLANVLRAYSVLDTEVGYCQGMGFVVGLLLGYLREEDTFWILKTLMLNPPWDLAQLYKPGMPGSQLLLFQFECLLKHFVPDVASHLEKENIVPSMYATQWFITVFAYNFPFDIVVRIWDVFLYEGWKIVFRVAITIIKEHRKEILARDFEKILEYFRGIPPTLEAESLLTQSFKLKLKTAQLKSIEKKFELQ</sequence>
<dbReference type="Gene3D" id="1.10.10.750">
    <property type="entry name" value="Ypt/Rab-GAP domain of gyp1p, domain 1"/>
    <property type="match status" value="1"/>
</dbReference>
<dbReference type="InterPro" id="IPR000195">
    <property type="entry name" value="Rab-GAP-TBC_dom"/>
</dbReference>
<reference evidence="5" key="1">
    <citation type="submission" date="2021-01" db="EMBL/GenBank/DDBJ databases">
        <authorList>
            <person name="Corre E."/>
            <person name="Pelletier E."/>
            <person name="Niang G."/>
            <person name="Scheremetjew M."/>
            <person name="Finn R."/>
            <person name="Kale V."/>
            <person name="Holt S."/>
            <person name="Cochrane G."/>
            <person name="Meng A."/>
            <person name="Brown T."/>
            <person name="Cohen L."/>
        </authorList>
    </citation>
    <scope>NUCLEOTIDE SEQUENCE</scope>
    <source>
        <strain evidence="5">GSBS06</strain>
    </source>
</reference>
<dbReference type="SMART" id="SM00164">
    <property type="entry name" value="TBC"/>
    <property type="match status" value="1"/>
</dbReference>
<feature type="compositionally biased region" description="Basic and acidic residues" evidence="3">
    <location>
        <begin position="232"/>
        <end position="243"/>
    </location>
</feature>
<evidence type="ECO:0000313" key="5">
    <source>
        <dbReference type="EMBL" id="CAE0446202.1"/>
    </source>
</evidence>
<dbReference type="SUPFAM" id="SSF47923">
    <property type="entry name" value="Ypt/Rab-GAP domain of gyp1p"/>
    <property type="match status" value="2"/>
</dbReference>
<dbReference type="PANTHER" id="PTHR47219:SF9">
    <property type="entry name" value="GTPASE ACTIVATING PROTEIN AND CENTROSOME-ASSOCIATED, ISOFORM B"/>
    <property type="match status" value="1"/>
</dbReference>
<keyword evidence="1" id="KW-0343">GTPase activation</keyword>
<evidence type="ECO:0000256" key="1">
    <source>
        <dbReference type="ARBA" id="ARBA00022468"/>
    </source>
</evidence>
<dbReference type="FunFam" id="1.10.472.80:FF:000027">
    <property type="entry name" value="GTPase activating protein (Evi5)"/>
    <property type="match status" value="1"/>
</dbReference>